<dbReference type="Proteomes" id="UP001458880">
    <property type="component" value="Unassembled WGS sequence"/>
</dbReference>
<evidence type="ECO:0000313" key="1">
    <source>
        <dbReference type="EMBL" id="KAK9746456.1"/>
    </source>
</evidence>
<protein>
    <submittedName>
        <fullName evidence="1">Uncharacterized protein</fullName>
    </submittedName>
</protein>
<dbReference type="AlphaFoldDB" id="A0AAW1MFK7"/>
<dbReference type="EMBL" id="JASPKY010000039">
    <property type="protein sequence ID" value="KAK9746456.1"/>
    <property type="molecule type" value="Genomic_DNA"/>
</dbReference>
<comment type="caution">
    <text evidence="1">The sequence shown here is derived from an EMBL/GenBank/DDBJ whole genome shotgun (WGS) entry which is preliminary data.</text>
</comment>
<keyword evidence="2" id="KW-1185">Reference proteome</keyword>
<accession>A0AAW1MFK7</accession>
<organism evidence="1 2">
    <name type="scientific">Popillia japonica</name>
    <name type="common">Japanese beetle</name>
    <dbReference type="NCBI Taxonomy" id="7064"/>
    <lineage>
        <taxon>Eukaryota</taxon>
        <taxon>Metazoa</taxon>
        <taxon>Ecdysozoa</taxon>
        <taxon>Arthropoda</taxon>
        <taxon>Hexapoda</taxon>
        <taxon>Insecta</taxon>
        <taxon>Pterygota</taxon>
        <taxon>Neoptera</taxon>
        <taxon>Endopterygota</taxon>
        <taxon>Coleoptera</taxon>
        <taxon>Polyphaga</taxon>
        <taxon>Scarabaeiformia</taxon>
        <taxon>Scarabaeidae</taxon>
        <taxon>Rutelinae</taxon>
        <taxon>Popillia</taxon>
    </lineage>
</organism>
<gene>
    <name evidence="1" type="ORF">QE152_g6109</name>
</gene>
<proteinExistence type="predicted"/>
<evidence type="ECO:0000313" key="2">
    <source>
        <dbReference type="Proteomes" id="UP001458880"/>
    </source>
</evidence>
<reference evidence="1 2" key="1">
    <citation type="journal article" date="2024" name="BMC Genomics">
        <title>De novo assembly and annotation of Popillia japonica's genome with initial clues to its potential as an invasive pest.</title>
        <authorList>
            <person name="Cucini C."/>
            <person name="Boschi S."/>
            <person name="Funari R."/>
            <person name="Cardaioli E."/>
            <person name="Iannotti N."/>
            <person name="Marturano G."/>
            <person name="Paoli F."/>
            <person name="Bruttini M."/>
            <person name="Carapelli A."/>
            <person name="Frati F."/>
            <person name="Nardi F."/>
        </authorList>
    </citation>
    <scope>NUCLEOTIDE SEQUENCE [LARGE SCALE GENOMIC DNA]</scope>
    <source>
        <strain evidence="1">DMR45628</strain>
    </source>
</reference>
<sequence length="85" mass="9239">MVYLGVATVHTVLIPAGFVSKSLANAVGDLLADRVNRVLFATPARFTSDDELLPIGSKLLSCDRDKRFALVIFAGISFTFPELRL</sequence>
<name>A0AAW1MFK7_POPJA</name>